<gene>
    <name evidence="1" type="ORF">PLANPX_2933</name>
</gene>
<name>A0A5K7XEM2_9BACT</name>
<dbReference type="AlphaFoldDB" id="A0A5K7XEM2"/>
<accession>A0A5K7XEM2</accession>
<keyword evidence="2" id="KW-1185">Reference proteome</keyword>
<reference evidence="2" key="1">
    <citation type="submission" date="2019-10" db="EMBL/GenBank/DDBJ databases">
        <title>Lacipirellula parvula gen. nov., sp. nov., representing a lineage of planctomycetes widespread in freshwater anoxic habitats, and description of the family Lacipirellulaceae.</title>
        <authorList>
            <person name="Dedysh S.N."/>
            <person name="Kulichevskaya I.S."/>
            <person name="Beletsky A.V."/>
            <person name="Rakitin A.L."/>
            <person name="Mardanov A.V."/>
            <person name="Ivanova A.A."/>
            <person name="Saltykova V.X."/>
            <person name="Rijpstra W.I.C."/>
            <person name="Sinninghe Damste J.S."/>
            <person name="Ravin N.V."/>
        </authorList>
    </citation>
    <scope>NUCLEOTIDE SEQUENCE [LARGE SCALE GENOMIC DNA]</scope>
    <source>
        <strain evidence="2">PX69</strain>
    </source>
</reference>
<evidence type="ECO:0000313" key="2">
    <source>
        <dbReference type="Proteomes" id="UP000326837"/>
    </source>
</evidence>
<sequence>MDWSGADEFRVNRLAYHLPKPIDFFFLCVQYDLAQTIVQGFFEIYFTTGSPEAK</sequence>
<protein>
    <submittedName>
        <fullName evidence="1">Uncharacterized protein</fullName>
    </submittedName>
</protein>
<evidence type="ECO:0000313" key="1">
    <source>
        <dbReference type="EMBL" id="BBO33321.1"/>
    </source>
</evidence>
<dbReference type="Proteomes" id="UP000326837">
    <property type="component" value="Chromosome"/>
</dbReference>
<organism evidence="1 2">
    <name type="scientific">Lacipirellula parvula</name>
    <dbReference type="NCBI Taxonomy" id="2650471"/>
    <lineage>
        <taxon>Bacteria</taxon>
        <taxon>Pseudomonadati</taxon>
        <taxon>Planctomycetota</taxon>
        <taxon>Planctomycetia</taxon>
        <taxon>Pirellulales</taxon>
        <taxon>Lacipirellulaceae</taxon>
        <taxon>Lacipirellula</taxon>
    </lineage>
</organism>
<dbReference type="EMBL" id="AP021861">
    <property type="protein sequence ID" value="BBO33321.1"/>
    <property type="molecule type" value="Genomic_DNA"/>
</dbReference>
<dbReference type="KEGG" id="lpav:PLANPX_2933"/>
<proteinExistence type="predicted"/>